<dbReference type="GeneID" id="96778811"/>
<keyword evidence="2" id="KW-1185">Reference proteome</keyword>
<dbReference type="RefSeq" id="WP_154407042.1">
    <property type="nucleotide sequence ID" value="NZ_VUNR01000013.1"/>
</dbReference>
<accession>A0A6I2UBI7</accession>
<protein>
    <submittedName>
        <fullName evidence="1">Uncharacterized protein</fullName>
    </submittedName>
</protein>
<dbReference type="Proteomes" id="UP000433181">
    <property type="component" value="Unassembled WGS sequence"/>
</dbReference>
<comment type="caution">
    <text evidence="1">The sequence shown here is derived from an EMBL/GenBank/DDBJ whole genome shotgun (WGS) entry which is preliminary data.</text>
</comment>
<dbReference type="EMBL" id="VUNR01000013">
    <property type="protein sequence ID" value="MSU08878.1"/>
    <property type="molecule type" value="Genomic_DNA"/>
</dbReference>
<gene>
    <name evidence="1" type="ORF">FYJ84_07770</name>
</gene>
<evidence type="ECO:0000313" key="2">
    <source>
        <dbReference type="Proteomes" id="UP000433181"/>
    </source>
</evidence>
<dbReference type="AlphaFoldDB" id="A0A6I2UBI7"/>
<sequence>MAKLAKKIKLNKLITADKQHMKETAGGRVKPLSVRRARAASHIDKKTDYIPKENLERIIGVARAHALWLHMDVLKHTFGFTGKQLIEYHDRLQGVLTYAIDDTSGGTVEDIIHVTVHGSRKEDAGNMGYPEYEQPVFDPNGKLYDYYADKYCSVERCLSEYKQMQRTFIEFDKCEVASMLVLKDYFGFAHIRLRRFVENLRESFRNATWKLYEAKIRYFEKLCKTDFGEFAAIKGGKGVFWY</sequence>
<evidence type="ECO:0000313" key="1">
    <source>
        <dbReference type="EMBL" id="MSU08878.1"/>
    </source>
</evidence>
<proteinExistence type="predicted"/>
<name>A0A6I2UBI7_9FIRM</name>
<reference evidence="1 2" key="1">
    <citation type="submission" date="2019-08" db="EMBL/GenBank/DDBJ databases">
        <title>In-depth cultivation of the pig gut microbiome towards novel bacterial diversity and tailored functional studies.</title>
        <authorList>
            <person name="Wylensek D."/>
            <person name="Hitch T.C.A."/>
            <person name="Clavel T."/>
        </authorList>
    </citation>
    <scope>NUCLEOTIDE SEQUENCE [LARGE SCALE GENOMIC DNA]</scope>
    <source>
        <strain evidence="1 2">WCA-693-APC-5D-A</strain>
    </source>
</reference>
<organism evidence="1 2">
    <name type="scientific">Anaerovibrio slackiae</name>
    <dbReference type="NCBI Taxonomy" id="2652309"/>
    <lineage>
        <taxon>Bacteria</taxon>
        <taxon>Bacillati</taxon>
        <taxon>Bacillota</taxon>
        <taxon>Negativicutes</taxon>
        <taxon>Selenomonadales</taxon>
        <taxon>Selenomonadaceae</taxon>
        <taxon>Anaerovibrio</taxon>
    </lineage>
</organism>